<sequence>MIVPLSHVLAVAALLFAVGGVMAAARRSILLILIGVEFMLAAAGLAFAGAGLAWNNLDGQAAVIIIMGLASAEAGLGLALLVHGRRGGGTDRADSYHRLGEES</sequence>
<organism evidence="9 10">
    <name type="scientific">Solidesulfovibrio carbinolicus</name>
    <dbReference type="NCBI Taxonomy" id="296842"/>
    <lineage>
        <taxon>Bacteria</taxon>
        <taxon>Pseudomonadati</taxon>
        <taxon>Thermodesulfobacteriota</taxon>
        <taxon>Desulfovibrionia</taxon>
        <taxon>Desulfovibrionales</taxon>
        <taxon>Desulfovibrionaceae</taxon>
        <taxon>Solidesulfovibrio</taxon>
    </lineage>
</organism>
<feature type="transmembrane region" description="Helical" evidence="8">
    <location>
        <begin position="30"/>
        <end position="54"/>
    </location>
</feature>
<dbReference type="InterPro" id="IPR039428">
    <property type="entry name" value="NUOK/Mnh_C1-like"/>
</dbReference>
<keyword evidence="8" id="KW-0874">Quinone</keyword>
<dbReference type="PANTHER" id="PTHR11434:SF16">
    <property type="entry name" value="NADH-UBIQUINONE OXIDOREDUCTASE CHAIN 4L"/>
    <property type="match status" value="1"/>
</dbReference>
<comment type="function">
    <text evidence="8">NDH-1 shuttles electrons from NADH, via FMN and iron-sulfur (Fe-S) centers, to quinones in the respiratory chain. The immediate electron acceptor for the enzyme in this species is believed to be ubiquinone. Couples the redox reaction to proton translocation (for every two electrons transferred, four hydrogen ions are translocated across the cytoplasmic membrane), and thus conserves the redox energy in a proton gradient.</text>
</comment>
<dbReference type="Proteomes" id="UP000293296">
    <property type="component" value="Chromosome"/>
</dbReference>
<comment type="subcellular location">
    <subcellularLocation>
        <location evidence="8">Cell membrane</location>
        <topology evidence="8">Multi-pass membrane protein</topology>
    </subcellularLocation>
    <subcellularLocation>
        <location evidence="1">Membrane</location>
        <topology evidence="1">Multi-pass membrane protein</topology>
    </subcellularLocation>
</comment>
<protein>
    <recommendedName>
        <fullName evidence="8">NADH-quinone oxidoreductase subunit K</fullName>
        <ecNumber evidence="8">7.1.1.-</ecNumber>
    </recommendedName>
    <alternativeName>
        <fullName evidence="8">NADH dehydrogenase I subunit K</fullName>
    </alternativeName>
    <alternativeName>
        <fullName evidence="8">NDH-1 subunit K</fullName>
    </alternativeName>
</protein>
<evidence type="ECO:0000256" key="3">
    <source>
        <dbReference type="ARBA" id="ARBA00022448"/>
    </source>
</evidence>
<keyword evidence="10" id="KW-1185">Reference proteome</keyword>
<keyword evidence="8" id="KW-1278">Translocase</keyword>
<evidence type="ECO:0000313" key="10">
    <source>
        <dbReference type="Proteomes" id="UP000293296"/>
    </source>
</evidence>
<evidence type="ECO:0000256" key="8">
    <source>
        <dbReference type="HAMAP-Rule" id="MF_01456"/>
    </source>
</evidence>
<keyword evidence="4" id="KW-0997">Cell inner membrane</keyword>
<comment type="subunit">
    <text evidence="8">NDH-1 is composed of 14 different subunits. Subunits NuoA, H, J, K, L, M, N constitute the membrane sector of the complex.</text>
</comment>
<evidence type="ECO:0000256" key="7">
    <source>
        <dbReference type="ARBA" id="ARBA00023136"/>
    </source>
</evidence>
<feature type="transmembrane region" description="Helical" evidence="8">
    <location>
        <begin position="6"/>
        <end position="25"/>
    </location>
</feature>
<keyword evidence="5 8" id="KW-0812">Transmembrane</keyword>
<dbReference type="GO" id="GO:0048038">
    <property type="term" value="F:quinone binding"/>
    <property type="evidence" value="ECO:0007669"/>
    <property type="project" value="UniProtKB-KW"/>
</dbReference>
<dbReference type="GO" id="GO:0005886">
    <property type="term" value="C:plasma membrane"/>
    <property type="evidence" value="ECO:0007669"/>
    <property type="project" value="UniProtKB-SubCell"/>
</dbReference>
<dbReference type="InterPro" id="IPR001133">
    <property type="entry name" value="NADH_UbQ_OxRdtase_chain4L/K"/>
</dbReference>
<evidence type="ECO:0000256" key="6">
    <source>
        <dbReference type="ARBA" id="ARBA00022989"/>
    </source>
</evidence>
<evidence type="ECO:0000256" key="1">
    <source>
        <dbReference type="ARBA" id="ARBA00004141"/>
    </source>
</evidence>
<dbReference type="PANTHER" id="PTHR11434">
    <property type="entry name" value="NADH-UBIQUINONE OXIDOREDUCTASE SUBUNIT ND4L"/>
    <property type="match status" value="1"/>
</dbReference>
<dbReference type="RefSeq" id="WP_129353754.1">
    <property type="nucleotide sequence ID" value="NZ_CP026538.1"/>
</dbReference>
<accession>A0A4P6HNJ7</accession>
<keyword evidence="6 8" id="KW-1133">Transmembrane helix</keyword>
<keyword evidence="3 8" id="KW-0813">Transport</keyword>
<evidence type="ECO:0000256" key="4">
    <source>
        <dbReference type="ARBA" id="ARBA00022519"/>
    </source>
</evidence>
<reference evidence="9 10" key="1">
    <citation type="submission" date="2018-02" db="EMBL/GenBank/DDBJ databases">
        <title>Genome sequence of Desulfovibrio carbinolicus DSM 3852.</title>
        <authorList>
            <person name="Wilbanks E."/>
            <person name="Skennerton C.T."/>
            <person name="Orphan V.J."/>
        </authorList>
    </citation>
    <scope>NUCLEOTIDE SEQUENCE [LARGE SCALE GENOMIC DNA]</scope>
    <source>
        <strain evidence="9 10">DSM 3852</strain>
    </source>
</reference>
<dbReference type="GO" id="GO:0030964">
    <property type="term" value="C:NADH dehydrogenase complex"/>
    <property type="evidence" value="ECO:0007669"/>
    <property type="project" value="TreeGrafter"/>
</dbReference>
<evidence type="ECO:0000256" key="2">
    <source>
        <dbReference type="ARBA" id="ARBA00010519"/>
    </source>
</evidence>
<feature type="transmembrane region" description="Helical" evidence="8">
    <location>
        <begin position="60"/>
        <end position="82"/>
    </location>
</feature>
<dbReference type="Pfam" id="PF00420">
    <property type="entry name" value="Oxidored_q2"/>
    <property type="match status" value="1"/>
</dbReference>
<comment type="similarity">
    <text evidence="2 8">Belongs to the complex I subunit 4L family.</text>
</comment>
<dbReference type="GO" id="GO:0042773">
    <property type="term" value="P:ATP synthesis coupled electron transport"/>
    <property type="evidence" value="ECO:0007669"/>
    <property type="project" value="InterPro"/>
</dbReference>
<dbReference type="GO" id="GO:0050136">
    <property type="term" value="F:NADH dehydrogenase (quinone) (non-electrogenic) activity"/>
    <property type="evidence" value="ECO:0007669"/>
    <property type="project" value="UniProtKB-UniRule"/>
</dbReference>
<dbReference type="EMBL" id="CP026538">
    <property type="protein sequence ID" value="QAZ68346.1"/>
    <property type="molecule type" value="Genomic_DNA"/>
</dbReference>
<dbReference type="Gene3D" id="1.10.287.3510">
    <property type="match status" value="1"/>
</dbReference>
<keyword evidence="7 8" id="KW-0472">Membrane</keyword>
<evidence type="ECO:0000313" key="9">
    <source>
        <dbReference type="EMBL" id="QAZ68346.1"/>
    </source>
</evidence>
<dbReference type="HAMAP" id="MF_01456">
    <property type="entry name" value="NDH1_NuoK"/>
    <property type="match status" value="1"/>
</dbReference>
<evidence type="ECO:0000256" key="5">
    <source>
        <dbReference type="ARBA" id="ARBA00022692"/>
    </source>
</evidence>
<keyword evidence="8" id="KW-1003">Cell membrane</keyword>
<gene>
    <name evidence="8" type="primary">nuoK</name>
    <name evidence="9" type="ORF">C3Y92_14385</name>
</gene>
<comment type="catalytic activity">
    <reaction evidence="8">
        <text>a quinone + NADH + 5 H(+)(in) = a quinol + NAD(+) + 4 H(+)(out)</text>
        <dbReference type="Rhea" id="RHEA:57888"/>
        <dbReference type="ChEBI" id="CHEBI:15378"/>
        <dbReference type="ChEBI" id="CHEBI:24646"/>
        <dbReference type="ChEBI" id="CHEBI:57540"/>
        <dbReference type="ChEBI" id="CHEBI:57945"/>
        <dbReference type="ChEBI" id="CHEBI:132124"/>
    </reaction>
</comment>
<dbReference type="EC" id="7.1.1.-" evidence="8"/>
<dbReference type="KEGG" id="dcb:C3Y92_14385"/>
<keyword evidence="8" id="KW-0520">NAD</keyword>
<name>A0A4P6HNJ7_9BACT</name>
<dbReference type="AlphaFoldDB" id="A0A4P6HNJ7"/>
<proteinExistence type="inferred from homology"/>
<keyword evidence="8" id="KW-0830">Ubiquinone</keyword>